<dbReference type="Pfam" id="PF17759">
    <property type="entry name" value="tRNA_synthFbeta"/>
    <property type="match status" value="1"/>
</dbReference>
<evidence type="ECO:0000256" key="4">
    <source>
        <dbReference type="ARBA" id="ARBA00022723"/>
    </source>
</evidence>
<evidence type="ECO:0000256" key="7">
    <source>
        <dbReference type="ARBA" id="ARBA00022842"/>
    </source>
</evidence>
<dbReference type="SUPFAM" id="SSF46955">
    <property type="entry name" value="Putative DNA-binding domain"/>
    <property type="match status" value="2"/>
</dbReference>
<comment type="catalytic activity">
    <reaction evidence="10 11">
        <text>tRNA(Phe) + L-phenylalanine + ATP = L-phenylalanyl-tRNA(Phe) + AMP + diphosphate + H(+)</text>
        <dbReference type="Rhea" id="RHEA:19413"/>
        <dbReference type="Rhea" id="RHEA-COMP:9668"/>
        <dbReference type="Rhea" id="RHEA-COMP:9699"/>
        <dbReference type="ChEBI" id="CHEBI:15378"/>
        <dbReference type="ChEBI" id="CHEBI:30616"/>
        <dbReference type="ChEBI" id="CHEBI:33019"/>
        <dbReference type="ChEBI" id="CHEBI:58095"/>
        <dbReference type="ChEBI" id="CHEBI:78442"/>
        <dbReference type="ChEBI" id="CHEBI:78531"/>
        <dbReference type="ChEBI" id="CHEBI:456215"/>
        <dbReference type="EC" id="6.1.1.20"/>
    </reaction>
</comment>
<dbReference type="GO" id="GO:0005524">
    <property type="term" value="F:ATP binding"/>
    <property type="evidence" value="ECO:0007669"/>
    <property type="project" value="UniProtKB-UniRule"/>
</dbReference>
<keyword evidence="14" id="KW-0150">Chloroplast</keyword>
<feature type="binding site" evidence="11">
    <location>
        <position position="375"/>
    </location>
    <ligand>
        <name>Mg(2+)</name>
        <dbReference type="ChEBI" id="CHEBI:18420"/>
        <note>shared with alpha subunit</note>
    </ligand>
</feature>
<keyword evidence="6 11" id="KW-0067">ATP-binding</keyword>
<dbReference type="InterPro" id="IPR005146">
    <property type="entry name" value="B3/B4_tRNA-bd"/>
</dbReference>
<evidence type="ECO:0000259" key="13">
    <source>
        <dbReference type="PROSITE" id="PS51483"/>
    </source>
</evidence>
<comment type="subcellular location">
    <subcellularLocation>
        <location evidence="11">Plastid</location>
        <location evidence="11">Chloroplast</location>
    </subcellularLocation>
</comment>
<dbReference type="SUPFAM" id="SSF54991">
    <property type="entry name" value="Anticodon-binding domain of PheRS"/>
    <property type="match status" value="1"/>
</dbReference>
<dbReference type="GO" id="GO:0000287">
    <property type="term" value="F:magnesium ion binding"/>
    <property type="evidence" value="ECO:0007669"/>
    <property type="project" value="UniProtKB-UniRule"/>
</dbReference>
<dbReference type="GO" id="GO:0003723">
    <property type="term" value="F:RNA binding"/>
    <property type="evidence" value="ECO:0007669"/>
    <property type="project" value="InterPro"/>
</dbReference>
<proteinExistence type="inferred from homology"/>
<accession>A0A8F5GGW9</accession>
<dbReference type="Gene3D" id="3.30.70.380">
    <property type="entry name" value="Ferrodoxin-fold anticodon-binding domain"/>
    <property type="match status" value="1"/>
</dbReference>
<organism evidence="14">
    <name type="scientific">Chaetoceros neogracilis</name>
    <dbReference type="NCBI Taxonomy" id="240364"/>
    <lineage>
        <taxon>Eukaryota</taxon>
        <taxon>Sar</taxon>
        <taxon>Stramenopiles</taxon>
        <taxon>Ochrophyta</taxon>
        <taxon>Bacillariophyta</taxon>
        <taxon>Coscinodiscophyceae</taxon>
        <taxon>Chaetocerotophycidae</taxon>
        <taxon>Chaetocerotales</taxon>
        <taxon>Chaetocerotaceae</taxon>
        <taxon>Chaetoceros</taxon>
    </lineage>
</organism>
<dbReference type="SUPFAM" id="SSF55681">
    <property type="entry name" value="Class II aaRS and biotin synthetases"/>
    <property type="match status" value="1"/>
</dbReference>
<comment type="similarity">
    <text evidence="1 11">Belongs to the phenylalanyl-tRNA synthetase beta subunit family. Type 1 subfamily.</text>
</comment>
<geneLocation type="chloroplast" evidence="14"/>
<dbReference type="InterPro" id="IPR041616">
    <property type="entry name" value="PheRS_beta_core"/>
</dbReference>
<dbReference type="InterPro" id="IPR045864">
    <property type="entry name" value="aa-tRNA-synth_II/BPL/LPL"/>
</dbReference>
<sequence length="703" mass="80575">MYTSLDWLNELVDINSVQLDDLIEKLTLGGFEVEETLKINLNNQQRTILDISATANRADSLSIKGIAKEVTALLNKSSCSLPYIKKNNDYEQKINNIIQVNNLVSHYSTFVAVTVENLTDLTIPKWITDKLISSKIEPLNNLLDFQNYILLETGYPLEFYDLEKIKSILQCSEFDLSLTSTHVPINFNANNNIDYQLNNDILIVKANDFPISIGGIISNQSIAYTSTTTSLLIEGAIFSSKKIRQQSRLLGLRTERSARYEKGLNSSDLSEALVRLLLLLKINNPNLICKIHTASQSSESSPRFLVLTYEHVVQILGPVENKATKKTENLSFKQITEYLNRLDLNHTFEEENLQWLVQIPRSRFDDLEREIDLIEEIGRLHGYNNFSTNLPNVSRIGKEDFSYQVRKNLTNCFLNDGLNELIQYSLVSEKNQTTINLINPLTIDYSSLRTSLLPNLINVISENIKRGNLELEGFEYGHIFEKDVNGRYKEIEVVSGVFGGIKRKTTFTQSAQSISWFEAKGRVQSLFKKFNGVILWKFPTNVKYQTILHPYRMAELWVDNQFLGIFGQIHPILAKKENVPLDVFLFEYNLSNIQMIFQSCKTQLYKSYSNYPKITKDLSFFIDKTISYYEIEKTLLTAGITYLIDIKLLDQYEGNVIPTNCTSLCIQLIFQSSERTLLNKEVDDLVSTLQSLLENKYNVIVRV</sequence>
<dbReference type="InterPro" id="IPR005147">
    <property type="entry name" value="tRNA_synthase_B5-dom"/>
</dbReference>
<feature type="binding site" evidence="11">
    <location>
        <position position="372"/>
    </location>
    <ligand>
        <name>Mg(2+)</name>
        <dbReference type="ChEBI" id="CHEBI:18420"/>
        <note>shared with alpha subunit</note>
    </ligand>
</feature>
<evidence type="ECO:0000256" key="1">
    <source>
        <dbReference type="ARBA" id="ARBA00008653"/>
    </source>
</evidence>
<name>A0A8F5GGW9_9STRA</name>
<dbReference type="Pfam" id="PF03483">
    <property type="entry name" value="B3_4"/>
    <property type="match status" value="1"/>
</dbReference>
<dbReference type="InterPro" id="IPR020825">
    <property type="entry name" value="Phe-tRNA_synthase-like_B3/B4"/>
</dbReference>
<dbReference type="SUPFAM" id="SSF56037">
    <property type="entry name" value="PheT/TilS domain"/>
    <property type="match status" value="1"/>
</dbReference>
<evidence type="ECO:0000256" key="8">
    <source>
        <dbReference type="ARBA" id="ARBA00022917"/>
    </source>
</evidence>
<dbReference type="SMART" id="SM00896">
    <property type="entry name" value="FDX-ACB"/>
    <property type="match status" value="1"/>
</dbReference>
<keyword evidence="7 11" id="KW-0460">Magnesium</keyword>
<feature type="binding site" evidence="11">
    <location>
        <position position="376"/>
    </location>
    <ligand>
        <name>Mg(2+)</name>
        <dbReference type="ChEBI" id="CHEBI:18420"/>
        <note>shared with alpha subunit</note>
    </ligand>
</feature>
<comment type="subunit">
    <text evidence="2 11">Tetramer of two alpha and two beta subunits.</text>
</comment>
<evidence type="ECO:0000256" key="5">
    <source>
        <dbReference type="ARBA" id="ARBA00022741"/>
    </source>
</evidence>
<keyword evidence="14" id="KW-0934">Plastid</keyword>
<protein>
    <recommendedName>
        <fullName evidence="11">Phenylalanine--tRNA ligase beta subunit, chloroplastic</fullName>
        <ecNumber evidence="11">6.1.1.20</ecNumber>
    </recommendedName>
    <alternativeName>
        <fullName evidence="11">Phenylalanyl-tRNA synthetase beta subunit</fullName>
        <shortName evidence="11">PheRS</shortName>
    </alternativeName>
</protein>
<dbReference type="Pfam" id="PF03147">
    <property type="entry name" value="FDX-ACB"/>
    <property type="match status" value="1"/>
</dbReference>
<dbReference type="CDD" id="cd00769">
    <property type="entry name" value="PheRS_beta_core"/>
    <property type="match status" value="1"/>
</dbReference>
<dbReference type="GO" id="GO:0004826">
    <property type="term" value="F:phenylalanine-tRNA ligase activity"/>
    <property type="evidence" value="ECO:0007669"/>
    <property type="project" value="UniProtKB-UniRule"/>
</dbReference>
<dbReference type="SMART" id="SM00873">
    <property type="entry name" value="B3_4"/>
    <property type="match status" value="1"/>
</dbReference>
<keyword evidence="9 11" id="KW-0030">Aminoacyl-tRNA synthetase</keyword>
<dbReference type="EC" id="6.1.1.20" evidence="11"/>
<dbReference type="NCBIfam" id="TIGR00472">
    <property type="entry name" value="pheT_bact"/>
    <property type="match status" value="1"/>
</dbReference>
<keyword evidence="3 11" id="KW-0436">Ligase</keyword>
<feature type="binding site" evidence="11">
    <location>
        <position position="366"/>
    </location>
    <ligand>
        <name>Mg(2+)</name>
        <dbReference type="ChEBI" id="CHEBI:18420"/>
        <note>shared with alpha subunit</note>
    </ligand>
</feature>
<dbReference type="PANTHER" id="PTHR10947">
    <property type="entry name" value="PHENYLALANYL-TRNA SYNTHETASE BETA CHAIN AND LEUCINE-RICH REPEAT-CONTAINING PROTEIN 47"/>
    <property type="match status" value="1"/>
</dbReference>
<dbReference type="InterPro" id="IPR005121">
    <property type="entry name" value="Fdx_antiC-bd"/>
</dbReference>
<feature type="domain" description="B5" evidence="13">
    <location>
        <begin position="300"/>
        <end position="388"/>
    </location>
</feature>
<reference evidence="14" key="1">
    <citation type="submission" date="2021-06" db="EMBL/GenBank/DDBJ databases">
        <title>The complete chloroplast genome of the marine microalgae Chaetoceros gracilis (Chaetoceroceae).</title>
        <authorList>
            <person name="Li Y."/>
            <person name="Deng X."/>
        </authorList>
    </citation>
    <scope>NUCLEOTIDE SEQUENCE</scope>
</reference>
<comment type="cofactor">
    <cofactor evidence="11">
        <name>Mg(2+)</name>
        <dbReference type="ChEBI" id="CHEBI:18420"/>
    </cofactor>
    <text evidence="11">Binds 2 magnesium ions per tetramer.</text>
</comment>
<dbReference type="Gene3D" id="3.30.56.10">
    <property type="match status" value="2"/>
</dbReference>
<evidence type="ECO:0000256" key="9">
    <source>
        <dbReference type="ARBA" id="ARBA00023146"/>
    </source>
</evidence>
<keyword evidence="4 11" id="KW-0479">Metal-binding</keyword>
<dbReference type="InterPro" id="IPR045060">
    <property type="entry name" value="Phe-tRNA-ligase_IIc_bsu"/>
</dbReference>
<evidence type="ECO:0000313" key="14">
    <source>
        <dbReference type="EMBL" id="QXM16348.1"/>
    </source>
</evidence>
<keyword evidence="5 11" id="KW-0547">Nucleotide-binding</keyword>
<dbReference type="PROSITE" id="PS51483">
    <property type="entry name" value="B5"/>
    <property type="match status" value="1"/>
</dbReference>
<dbReference type="HAMAP" id="MF_00283">
    <property type="entry name" value="Phe_tRNA_synth_beta1"/>
    <property type="match status" value="1"/>
</dbReference>
<dbReference type="Gene3D" id="3.30.930.10">
    <property type="entry name" value="Bira Bifunctional Protein, Domain 2"/>
    <property type="match status" value="1"/>
</dbReference>
<dbReference type="GO" id="GO:0009507">
    <property type="term" value="C:chloroplast"/>
    <property type="evidence" value="ECO:0007669"/>
    <property type="project" value="UniProtKB-SubCell"/>
</dbReference>
<dbReference type="GO" id="GO:0006432">
    <property type="term" value="P:phenylalanyl-tRNA aminoacylation"/>
    <property type="evidence" value="ECO:0007669"/>
    <property type="project" value="UniProtKB-UniRule"/>
</dbReference>
<dbReference type="GO" id="GO:0009328">
    <property type="term" value="C:phenylalanine-tRNA ligase complex"/>
    <property type="evidence" value="ECO:0007669"/>
    <property type="project" value="TreeGrafter"/>
</dbReference>
<dbReference type="Gene3D" id="3.50.40.10">
    <property type="entry name" value="Phenylalanyl-trna Synthetase, Chain B, domain 3"/>
    <property type="match status" value="1"/>
</dbReference>
<evidence type="ECO:0000256" key="3">
    <source>
        <dbReference type="ARBA" id="ARBA00022598"/>
    </source>
</evidence>
<evidence type="ECO:0000256" key="10">
    <source>
        <dbReference type="ARBA" id="ARBA00049255"/>
    </source>
</evidence>
<dbReference type="EMBL" id="MZ352931">
    <property type="protein sequence ID" value="QXM16348.1"/>
    <property type="molecule type" value="Genomic_DNA"/>
</dbReference>
<keyword evidence="8 11" id="KW-0648">Protein biosynthesis</keyword>
<dbReference type="SMART" id="SM00874">
    <property type="entry name" value="B5"/>
    <property type="match status" value="1"/>
</dbReference>
<dbReference type="InterPro" id="IPR004532">
    <property type="entry name" value="Phe-tRNA-ligase_IIc_bsu_bact"/>
</dbReference>
<dbReference type="PROSITE" id="PS51447">
    <property type="entry name" value="FDX_ACB"/>
    <property type="match status" value="1"/>
</dbReference>
<dbReference type="Pfam" id="PF03484">
    <property type="entry name" value="B5"/>
    <property type="match status" value="1"/>
</dbReference>
<dbReference type="InterPro" id="IPR009061">
    <property type="entry name" value="DNA-bd_dom_put_sf"/>
</dbReference>
<evidence type="ECO:0000259" key="12">
    <source>
        <dbReference type="PROSITE" id="PS51447"/>
    </source>
</evidence>
<dbReference type="InterPro" id="IPR036690">
    <property type="entry name" value="Fdx_antiC-bd_sf"/>
</dbReference>
<gene>
    <name evidence="14" type="primary">syfB</name>
    <name evidence="11" type="synonym">pheT</name>
</gene>
<feature type="domain" description="FDX-ACB" evidence="12">
    <location>
        <begin position="609"/>
        <end position="702"/>
    </location>
</feature>
<evidence type="ECO:0000256" key="6">
    <source>
        <dbReference type="ARBA" id="ARBA00022840"/>
    </source>
</evidence>
<evidence type="ECO:0000256" key="2">
    <source>
        <dbReference type="ARBA" id="ARBA00011209"/>
    </source>
</evidence>
<evidence type="ECO:0000256" key="11">
    <source>
        <dbReference type="HAMAP-Rule" id="MF_00283"/>
    </source>
</evidence>
<dbReference type="PANTHER" id="PTHR10947:SF0">
    <property type="entry name" value="PHENYLALANINE--TRNA LIGASE BETA SUBUNIT"/>
    <property type="match status" value="1"/>
</dbReference>
<dbReference type="AlphaFoldDB" id="A0A8F5GGW9"/>